<accession>A0AA45KGX7</accession>
<dbReference type="Proteomes" id="UP000663608">
    <property type="component" value="Chromosome"/>
</dbReference>
<dbReference type="SUPFAM" id="SSF53756">
    <property type="entry name" value="UDP-Glycosyltransferase/glycogen phosphorylase"/>
    <property type="match status" value="1"/>
</dbReference>
<dbReference type="InterPro" id="IPR050194">
    <property type="entry name" value="Glycosyltransferase_grp1"/>
</dbReference>
<dbReference type="KEGG" id="lti:JW886_02035"/>
<dbReference type="Pfam" id="PF00534">
    <property type="entry name" value="Glycos_transf_1"/>
    <property type="match status" value="1"/>
</dbReference>
<feature type="domain" description="Glycosyl transferase family 1" evidence="1">
    <location>
        <begin position="208"/>
        <end position="348"/>
    </location>
</feature>
<dbReference type="GO" id="GO:0016757">
    <property type="term" value="F:glycosyltransferase activity"/>
    <property type="evidence" value="ECO:0007669"/>
    <property type="project" value="InterPro"/>
</dbReference>
<protein>
    <submittedName>
        <fullName evidence="2">Glycosyltransferase</fullName>
    </submittedName>
</protein>
<keyword evidence="3" id="KW-1185">Reference proteome</keyword>
<proteinExistence type="predicted"/>
<dbReference type="AlphaFoldDB" id="A0AA45KGX7"/>
<organism evidence="2 3">
    <name type="scientific">Lactococcus taiwanensis</name>
    <dbReference type="NCBI Taxonomy" id="1151742"/>
    <lineage>
        <taxon>Bacteria</taxon>
        <taxon>Bacillati</taxon>
        <taxon>Bacillota</taxon>
        <taxon>Bacilli</taxon>
        <taxon>Lactobacillales</taxon>
        <taxon>Streptococcaceae</taxon>
        <taxon>Lactococcus</taxon>
    </lineage>
</organism>
<sequence>MKKVLFVVNNLGMGGIQRVVTVVSESLVNDYNVKIYSHDKVDPFYKVEEEVVFGEKNIFEKRLNPIYLGINVLYRLVFKKKKTLINTHVNSLCRYLEKNPVDTVIISGPSVVKASVIKKRFPNINVILWMHNNHKVYFEGYFSKVKDSLIESMQAADTVVALTEEDKRGYGVISENVVKINNPITLDNLGLVSDLNEKIISITCRYDIQHKGLDYLVKIAKKLPEDWKIAIAGSGNTQEIDALRKLIADEKAEDKILLRGALEGEQLLRHYKDSSIYIMTSRWEGMPLVLAEAMSFGLPIVAFEQSGSSEVLDDGKYGILVENGNVEAMITELLKLVENPELRKIYQRKSLERVQNFKVEILQKQWQNII</sequence>
<dbReference type="InterPro" id="IPR001296">
    <property type="entry name" value="Glyco_trans_1"/>
</dbReference>
<evidence type="ECO:0000259" key="1">
    <source>
        <dbReference type="Pfam" id="PF00534"/>
    </source>
</evidence>
<reference evidence="2 3" key="1">
    <citation type="submission" date="2021-02" db="EMBL/GenBank/DDBJ databases">
        <title>Complete genome sequence of Lactococcus lactis strain K_LL004.</title>
        <authorList>
            <person name="Kim H.B."/>
        </authorList>
    </citation>
    <scope>NUCLEOTIDE SEQUENCE [LARGE SCALE GENOMIC DNA]</scope>
    <source>
        <strain evidence="2 3">K_LL004</strain>
    </source>
</reference>
<dbReference type="EMBL" id="CP070872">
    <property type="protein sequence ID" value="QSE77064.1"/>
    <property type="molecule type" value="Genomic_DNA"/>
</dbReference>
<gene>
    <name evidence="2" type="ORF">JW886_02035</name>
</gene>
<dbReference type="PANTHER" id="PTHR45947:SF3">
    <property type="entry name" value="SULFOQUINOVOSYL TRANSFERASE SQD2"/>
    <property type="match status" value="1"/>
</dbReference>
<dbReference type="RefSeq" id="WP_205872175.1">
    <property type="nucleotide sequence ID" value="NZ_CP070872.1"/>
</dbReference>
<dbReference type="Gene3D" id="3.40.50.2000">
    <property type="entry name" value="Glycogen Phosphorylase B"/>
    <property type="match status" value="2"/>
</dbReference>
<name>A0AA45KGX7_9LACT</name>
<evidence type="ECO:0000313" key="3">
    <source>
        <dbReference type="Proteomes" id="UP000663608"/>
    </source>
</evidence>
<dbReference type="PANTHER" id="PTHR45947">
    <property type="entry name" value="SULFOQUINOVOSYL TRANSFERASE SQD2"/>
    <property type="match status" value="1"/>
</dbReference>
<evidence type="ECO:0000313" key="2">
    <source>
        <dbReference type="EMBL" id="QSE77064.1"/>
    </source>
</evidence>